<keyword evidence="2" id="KW-0812">Transmembrane</keyword>
<dbReference type="Proteomes" id="UP000567246">
    <property type="component" value="Unassembled WGS sequence"/>
</dbReference>
<evidence type="ECO:0000313" key="4">
    <source>
        <dbReference type="Proteomes" id="UP000567246"/>
    </source>
</evidence>
<keyword evidence="2" id="KW-0472">Membrane</keyword>
<proteinExistence type="predicted"/>
<organism evidence="3 4">
    <name type="scientific">Micrococcus endophyticus</name>
    <dbReference type="NCBI Taxonomy" id="455343"/>
    <lineage>
        <taxon>Bacteria</taxon>
        <taxon>Bacillati</taxon>
        <taxon>Actinomycetota</taxon>
        <taxon>Actinomycetes</taxon>
        <taxon>Micrococcales</taxon>
        <taxon>Micrococcaceae</taxon>
        <taxon>Micrococcus</taxon>
    </lineage>
</organism>
<feature type="transmembrane region" description="Helical" evidence="2">
    <location>
        <begin position="28"/>
        <end position="51"/>
    </location>
</feature>
<feature type="region of interest" description="Disordered" evidence="1">
    <location>
        <begin position="1"/>
        <end position="22"/>
    </location>
</feature>
<evidence type="ECO:0000256" key="1">
    <source>
        <dbReference type="SAM" id="MobiDB-lite"/>
    </source>
</evidence>
<evidence type="ECO:0000313" key="3">
    <source>
        <dbReference type="EMBL" id="MBB5849123.1"/>
    </source>
</evidence>
<keyword evidence="4" id="KW-1185">Reference proteome</keyword>
<reference evidence="3 4" key="1">
    <citation type="submission" date="2020-08" db="EMBL/GenBank/DDBJ databases">
        <title>Sequencing the genomes of 1000 actinobacteria strains.</title>
        <authorList>
            <person name="Klenk H.-P."/>
        </authorList>
    </citation>
    <scope>NUCLEOTIDE SEQUENCE [LARGE SCALE GENOMIC DNA]</scope>
    <source>
        <strain evidence="3 4">DSM 17945</strain>
    </source>
</reference>
<protein>
    <submittedName>
        <fullName evidence="3">Uncharacterized protein</fullName>
    </submittedName>
</protein>
<keyword evidence="2" id="KW-1133">Transmembrane helix</keyword>
<evidence type="ECO:0000256" key="2">
    <source>
        <dbReference type="SAM" id="Phobius"/>
    </source>
</evidence>
<accession>A0A7W9JJL7</accession>
<comment type="caution">
    <text evidence="3">The sequence shown here is derived from an EMBL/GenBank/DDBJ whole genome shotgun (WGS) entry which is preliminary data.</text>
</comment>
<dbReference type="AlphaFoldDB" id="A0A7W9JJL7"/>
<dbReference type="EMBL" id="JACHMW010000001">
    <property type="protein sequence ID" value="MBB5849123.1"/>
    <property type="molecule type" value="Genomic_DNA"/>
</dbReference>
<gene>
    <name evidence="3" type="ORF">HDA33_001687</name>
</gene>
<dbReference type="RefSeq" id="WP_017489731.1">
    <property type="nucleotide sequence ID" value="NZ_BAABAG010000013.1"/>
</dbReference>
<sequence>MDRSNEIPPELQGVDWGEDDAPRRPRPLITLVAWLCIIGLVLGVAAGLFSIL</sequence>
<name>A0A7W9JJL7_9MICC</name>